<dbReference type="OrthoDB" id="9795355at2"/>
<dbReference type="InterPro" id="IPR008183">
    <property type="entry name" value="Aldose_1/G6P_1-epimerase"/>
</dbReference>
<dbReference type="InterPro" id="IPR011013">
    <property type="entry name" value="Gal_mutarotase_sf_dom"/>
</dbReference>
<dbReference type="GO" id="GO:0030246">
    <property type="term" value="F:carbohydrate binding"/>
    <property type="evidence" value="ECO:0007669"/>
    <property type="project" value="InterPro"/>
</dbReference>
<dbReference type="PANTHER" id="PTHR11122">
    <property type="entry name" value="APOSPORY-ASSOCIATED PROTEIN C-RELATED"/>
    <property type="match status" value="1"/>
</dbReference>
<dbReference type="AlphaFoldDB" id="K9VXS6"/>
<keyword evidence="2" id="KW-1185">Reference proteome</keyword>
<sequence>MFAIAQKQQQYKTYILSDDKSQSQLEVVPERGGIITSWRIQGQEILYLDAERFTKPDLSVRGGIPILFPICGNLPENTYTFQNQPYTLKQHGFARDLPWEVTEQVTQDRLSLTIVLNSNDQTRAVYPFDFQLAFTYELIGNTLKIHQRYTNHGATTAGLSLEQMPFSTGLHPYFWTPHKTQLQFEIPSSEYYDQIHHTTHPFSGEFNFTQDEIDVAFKQLSSNSATITDNGRKLKLTLSYDDSYSTLVFWTVKGKDYYCIEPWTAARNALNTGESLLQLEPGASLETHVSLTVNFF</sequence>
<dbReference type="RefSeq" id="WP_015202077.1">
    <property type="nucleotide sequence ID" value="NC_019753.1"/>
</dbReference>
<accession>K9VXS6</accession>
<dbReference type="Gene3D" id="2.70.98.10">
    <property type="match status" value="1"/>
</dbReference>
<dbReference type="CDD" id="cd09025">
    <property type="entry name" value="Aldose_epim_Slr1438"/>
    <property type="match status" value="1"/>
</dbReference>
<dbReference type="STRING" id="1173022.Cri9333_1041"/>
<evidence type="ECO:0000313" key="2">
    <source>
        <dbReference type="Proteomes" id="UP000010472"/>
    </source>
</evidence>
<dbReference type="GO" id="GO:0016853">
    <property type="term" value="F:isomerase activity"/>
    <property type="evidence" value="ECO:0007669"/>
    <property type="project" value="InterPro"/>
</dbReference>
<dbReference type="GO" id="GO:0005975">
    <property type="term" value="P:carbohydrate metabolic process"/>
    <property type="evidence" value="ECO:0007669"/>
    <property type="project" value="InterPro"/>
</dbReference>
<dbReference type="HOGENOM" id="CLU_057834_0_0_3"/>
<evidence type="ECO:0000313" key="1">
    <source>
        <dbReference type="EMBL" id="AFZ11955.1"/>
    </source>
</evidence>
<dbReference type="InterPro" id="IPR014718">
    <property type="entry name" value="GH-type_carb-bd"/>
</dbReference>
<dbReference type="PANTHER" id="PTHR11122:SF13">
    <property type="entry name" value="GLUCOSE-6-PHOSPHATE 1-EPIMERASE"/>
    <property type="match status" value="1"/>
</dbReference>
<reference evidence="1 2" key="1">
    <citation type="submission" date="2012-06" db="EMBL/GenBank/DDBJ databases">
        <title>Finished chromosome of genome of Crinalium epipsammum PCC 9333.</title>
        <authorList>
            <consortium name="US DOE Joint Genome Institute"/>
            <person name="Gugger M."/>
            <person name="Coursin T."/>
            <person name="Rippka R."/>
            <person name="Tandeau De Marsac N."/>
            <person name="Huntemann M."/>
            <person name="Wei C.-L."/>
            <person name="Han J."/>
            <person name="Detter J.C."/>
            <person name="Han C."/>
            <person name="Tapia R."/>
            <person name="Davenport K."/>
            <person name="Daligault H."/>
            <person name="Erkkila T."/>
            <person name="Gu W."/>
            <person name="Munk A.C.C."/>
            <person name="Teshima H."/>
            <person name="Xu Y."/>
            <person name="Chain P."/>
            <person name="Chen A."/>
            <person name="Krypides N."/>
            <person name="Mavromatis K."/>
            <person name="Markowitz V."/>
            <person name="Szeto E."/>
            <person name="Ivanova N."/>
            <person name="Mikhailova N."/>
            <person name="Ovchinnikova G."/>
            <person name="Pagani I."/>
            <person name="Pati A."/>
            <person name="Goodwin L."/>
            <person name="Peters L."/>
            <person name="Pitluck S."/>
            <person name="Woyke T."/>
            <person name="Kerfeld C."/>
        </authorList>
    </citation>
    <scope>NUCLEOTIDE SEQUENCE [LARGE SCALE GENOMIC DNA]</scope>
    <source>
        <strain evidence="1 2">PCC 9333</strain>
    </source>
</reference>
<gene>
    <name evidence="1" type="ORF">Cri9333_1041</name>
</gene>
<dbReference type="EMBL" id="CP003620">
    <property type="protein sequence ID" value="AFZ11955.1"/>
    <property type="molecule type" value="Genomic_DNA"/>
</dbReference>
<dbReference type="Proteomes" id="UP000010472">
    <property type="component" value="Chromosome"/>
</dbReference>
<proteinExistence type="predicted"/>
<name>K9VXS6_9CYAN</name>
<dbReference type="Pfam" id="PF01263">
    <property type="entry name" value="Aldose_epim"/>
    <property type="match status" value="1"/>
</dbReference>
<protein>
    <submittedName>
        <fullName evidence="1">Aldose 1-epimerase</fullName>
    </submittedName>
</protein>
<organism evidence="1 2">
    <name type="scientific">Crinalium epipsammum PCC 9333</name>
    <dbReference type="NCBI Taxonomy" id="1173022"/>
    <lineage>
        <taxon>Bacteria</taxon>
        <taxon>Bacillati</taxon>
        <taxon>Cyanobacteriota</taxon>
        <taxon>Cyanophyceae</taxon>
        <taxon>Gomontiellales</taxon>
        <taxon>Gomontiellaceae</taxon>
        <taxon>Crinalium</taxon>
    </lineage>
</organism>
<dbReference type="KEGG" id="cep:Cri9333_1041"/>
<dbReference type="SUPFAM" id="SSF74650">
    <property type="entry name" value="Galactose mutarotase-like"/>
    <property type="match status" value="1"/>
</dbReference>
<dbReference type="PATRIC" id="fig|1173022.3.peg.1128"/>
<dbReference type="eggNOG" id="COG2017">
    <property type="taxonomic scope" value="Bacteria"/>
</dbReference>